<comment type="similarity">
    <text evidence="2">Belongs to the EamA transporter family.</text>
</comment>
<feature type="transmembrane region" description="Helical" evidence="3">
    <location>
        <begin position="233"/>
        <end position="255"/>
    </location>
</feature>
<sequence>MWFAAAVSSALLFGLAGWWMKVSQMQGGSSVFLFLGLYFSGAAGFAANGVIEGTLGAAMLDPRVWAAGVLIGAGSAIGNALFMKAIACGPASLTSPLTNMNIILVIGLGTFVYDEPLTAFELSGVLLLLAAVVLISIKRGGQRTRIQPKWNLYVGLSILLFAVRNGGLKVTDAIGLNGTPVLFAAYLLSFIGFAWIAVRNRSLVQPLGKISQAAAASATDDGMMTRLRRAPSVGLKWGLVAGLFSYAGLQLYAVALQTGQANIAGPIFAANSLVVAAGSIALYRERLTALQWSAFVLMFAGLILIRM</sequence>
<dbReference type="Gene3D" id="1.10.3730.20">
    <property type="match status" value="2"/>
</dbReference>
<evidence type="ECO:0000313" key="5">
    <source>
        <dbReference type="EMBL" id="QHW30714.1"/>
    </source>
</evidence>
<dbReference type="Pfam" id="PF00892">
    <property type="entry name" value="EamA"/>
    <property type="match status" value="2"/>
</dbReference>
<dbReference type="SUPFAM" id="SSF103481">
    <property type="entry name" value="Multidrug resistance efflux transporter EmrE"/>
    <property type="match status" value="2"/>
</dbReference>
<proteinExistence type="inferred from homology"/>
<feature type="transmembrane region" description="Helical" evidence="3">
    <location>
        <begin position="180"/>
        <end position="198"/>
    </location>
</feature>
<evidence type="ECO:0000256" key="1">
    <source>
        <dbReference type="ARBA" id="ARBA00004127"/>
    </source>
</evidence>
<keyword evidence="3" id="KW-0812">Transmembrane</keyword>
<feature type="domain" description="EamA" evidence="4">
    <location>
        <begin position="3"/>
        <end position="136"/>
    </location>
</feature>
<evidence type="ECO:0000256" key="2">
    <source>
        <dbReference type="ARBA" id="ARBA00007362"/>
    </source>
</evidence>
<accession>A0A6C0NWW4</accession>
<feature type="transmembrane region" description="Helical" evidence="3">
    <location>
        <begin position="6"/>
        <end position="22"/>
    </location>
</feature>
<feature type="transmembrane region" description="Helical" evidence="3">
    <location>
        <begin position="63"/>
        <end position="82"/>
    </location>
</feature>
<dbReference type="Proteomes" id="UP000479114">
    <property type="component" value="Chromosome"/>
</dbReference>
<evidence type="ECO:0000259" key="4">
    <source>
        <dbReference type="Pfam" id="PF00892"/>
    </source>
</evidence>
<feature type="transmembrane region" description="Helical" evidence="3">
    <location>
        <begin position="119"/>
        <end position="138"/>
    </location>
</feature>
<feature type="transmembrane region" description="Helical" evidence="3">
    <location>
        <begin position="31"/>
        <end position="51"/>
    </location>
</feature>
<dbReference type="InterPro" id="IPR000620">
    <property type="entry name" value="EamA_dom"/>
</dbReference>
<gene>
    <name evidence="5" type="ORF">GZH47_07475</name>
</gene>
<dbReference type="KEGG" id="prz:GZH47_07475"/>
<dbReference type="InterPro" id="IPR037185">
    <property type="entry name" value="EmrE-like"/>
</dbReference>
<feature type="transmembrane region" description="Helical" evidence="3">
    <location>
        <begin position="289"/>
        <end position="305"/>
    </location>
</feature>
<comment type="subcellular location">
    <subcellularLocation>
        <location evidence="1">Endomembrane system</location>
        <topology evidence="1">Multi-pass membrane protein</topology>
    </subcellularLocation>
</comment>
<feature type="transmembrane region" description="Helical" evidence="3">
    <location>
        <begin position="261"/>
        <end position="282"/>
    </location>
</feature>
<protein>
    <submittedName>
        <fullName evidence="5">EamA family transporter</fullName>
    </submittedName>
</protein>
<feature type="domain" description="EamA" evidence="4">
    <location>
        <begin position="228"/>
        <end position="306"/>
    </location>
</feature>
<dbReference type="GO" id="GO:0016020">
    <property type="term" value="C:membrane"/>
    <property type="evidence" value="ECO:0007669"/>
    <property type="project" value="InterPro"/>
</dbReference>
<keyword evidence="6" id="KW-1185">Reference proteome</keyword>
<keyword evidence="3" id="KW-1133">Transmembrane helix</keyword>
<dbReference type="RefSeq" id="WP_162639524.1">
    <property type="nucleotide sequence ID" value="NZ_CP048286.1"/>
</dbReference>
<dbReference type="AlphaFoldDB" id="A0A6C0NWW4"/>
<name>A0A6C0NWW4_9BACL</name>
<reference evidence="5 6" key="1">
    <citation type="submission" date="2020-02" db="EMBL/GenBank/DDBJ databases">
        <title>Paenibacillus sp. nov., isolated from rhizosphere soil of tomato.</title>
        <authorList>
            <person name="Weon H.-Y."/>
            <person name="Lee S.A."/>
        </authorList>
    </citation>
    <scope>NUCLEOTIDE SEQUENCE [LARGE SCALE GENOMIC DNA]</scope>
    <source>
        <strain evidence="5 6">14171R-81</strain>
    </source>
</reference>
<evidence type="ECO:0000256" key="3">
    <source>
        <dbReference type="SAM" id="Phobius"/>
    </source>
</evidence>
<evidence type="ECO:0000313" key="6">
    <source>
        <dbReference type="Proteomes" id="UP000479114"/>
    </source>
</evidence>
<feature type="transmembrane region" description="Helical" evidence="3">
    <location>
        <begin position="150"/>
        <end position="168"/>
    </location>
</feature>
<keyword evidence="3" id="KW-0472">Membrane</keyword>
<organism evidence="5 6">
    <name type="scientific">Paenibacillus rhizovicinus</name>
    <dbReference type="NCBI Taxonomy" id="2704463"/>
    <lineage>
        <taxon>Bacteria</taxon>
        <taxon>Bacillati</taxon>
        <taxon>Bacillota</taxon>
        <taxon>Bacilli</taxon>
        <taxon>Bacillales</taxon>
        <taxon>Paenibacillaceae</taxon>
        <taxon>Paenibacillus</taxon>
    </lineage>
</organism>
<dbReference type="EMBL" id="CP048286">
    <property type="protein sequence ID" value="QHW30714.1"/>
    <property type="molecule type" value="Genomic_DNA"/>
</dbReference>